<evidence type="ECO:0000259" key="8">
    <source>
        <dbReference type="Pfam" id="PF05916"/>
    </source>
</evidence>
<evidence type="ECO:0000313" key="10">
    <source>
        <dbReference type="EMBL" id="KAH6597201.1"/>
    </source>
</evidence>
<reference evidence="10 11" key="1">
    <citation type="submission" date="2021-02" db="EMBL/GenBank/DDBJ databases">
        <title>Variation within the Batrachochytrium salamandrivorans European outbreak.</title>
        <authorList>
            <person name="Kelly M."/>
            <person name="Pasmans F."/>
            <person name="Shea T.P."/>
            <person name="Munoz J.F."/>
            <person name="Carranza S."/>
            <person name="Cuomo C.A."/>
            <person name="Martel A."/>
        </authorList>
    </citation>
    <scope>NUCLEOTIDE SEQUENCE [LARGE SCALE GENOMIC DNA]</scope>
    <source>
        <strain evidence="10 11">AMFP18/2</strain>
    </source>
</reference>
<protein>
    <recommendedName>
        <fullName evidence="3 6">DNA replication complex GINS protein PSF1</fullName>
    </recommendedName>
</protein>
<name>A0ABQ8FF07_9FUNG</name>
<dbReference type="SUPFAM" id="SSF158573">
    <property type="entry name" value="GINS helical bundle-like"/>
    <property type="match status" value="1"/>
</dbReference>
<proteinExistence type="inferred from homology"/>
<comment type="similarity">
    <text evidence="2 6">Belongs to the GINS1/PSF1 family.</text>
</comment>
<feature type="compositionally biased region" description="Polar residues" evidence="7">
    <location>
        <begin position="12"/>
        <end position="21"/>
    </location>
</feature>
<evidence type="ECO:0000313" key="11">
    <source>
        <dbReference type="Proteomes" id="UP001648503"/>
    </source>
</evidence>
<keyword evidence="5 6" id="KW-0539">Nucleus</keyword>
<comment type="subcellular location">
    <subcellularLocation>
        <location evidence="1 6">Nucleus</location>
    </subcellularLocation>
</comment>
<evidence type="ECO:0000256" key="7">
    <source>
        <dbReference type="SAM" id="MobiDB-lite"/>
    </source>
</evidence>
<evidence type="ECO:0000256" key="3">
    <source>
        <dbReference type="ARBA" id="ARBA00015143"/>
    </source>
</evidence>
<comment type="function">
    <text evidence="6">Required for correct functioning of the GINS complex, a complex that plays an essential role in the initiation of DNA replication, and progression of DNA replication forks. GINS complex seems to bind preferentially to single-stranded DNA.</text>
</comment>
<dbReference type="Pfam" id="PF24997">
    <property type="entry name" value="PSF1_C"/>
    <property type="match status" value="1"/>
</dbReference>
<comment type="subunit">
    <text evidence="6">Component of the GINS complex.</text>
</comment>
<dbReference type="Gene3D" id="1.20.58.1030">
    <property type="match status" value="1"/>
</dbReference>
<dbReference type="InterPro" id="IPR005339">
    <property type="entry name" value="GINS_Psf1"/>
</dbReference>
<feature type="region of interest" description="Disordered" evidence="7">
    <location>
        <begin position="1"/>
        <end position="66"/>
    </location>
</feature>
<comment type="caution">
    <text evidence="10">The sequence shown here is derived from an EMBL/GenBank/DDBJ whole genome shotgun (WGS) entry which is preliminary data.</text>
</comment>
<evidence type="ECO:0000256" key="2">
    <source>
        <dbReference type="ARBA" id="ARBA00006677"/>
    </source>
</evidence>
<dbReference type="InterPro" id="IPR056783">
    <property type="entry name" value="PSF1_C"/>
</dbReference>
<evidence type="ECO:0000256" key="5">
    <source>
        <dbReference type="ARBA" id="ARBA00023242"/>
    </source>
</evidence>
<dbReference type="EMBL" id="JAFCIX010000152">
    <property type="protein sequence ID" value="KAH6597201.1"/>
    <property type="molecule type" value="Genomic_DNA"/>
</dbReference>
<dbReference type="InterPro" id="IPR021151">
    <property type="entry name" value="GINS_A"/>
</dbReference>
<keyword evidence="11" id="KW-1185">Reference proteome</keyword>
<gene>
    <name evidence="10" type="ORF">BASA50_004553</name>
</gene>
<organism evidence="10 11">
    <name type="scientific">Batrachochytrium salamandrivorans</name>
    <dbReference type="NCBI Taxonomy" id="1357716"/>
    <lineage>
        <taxon>Eukaryota</taxon>
        <taxon>Fungi</taxon>
        <taxon>Fungi incertae sedis</taxon>
        <taxon>Chytridiomycota</taxon>
        <taxon>Chytridiomycota incertae sedis</taxon>
        <taxon>Chytridiomycetes</taxon>
        <taxon>Rhizophydiales</taxon>
        <taxon>Rhizophydiales incertae sedis</taxon>
        <taxon>Batrachochytrium</taxon>
    </lineage>
</organism>
<accession>A0ABQ8FF07</accession>
<feature type="compositionally biased region" description="Basic and acidic residues" evidence="7">
    <location>
        <begin position="35"/>
        <end position="57"/>
    </location>
</feature>
<dbReference type="CDD" id="cd11710">
    <property type="entry name" value="GINS_A_psf1"/>
    <property type="match status" value="1"/>
</dbReference>
<dbReference type="PANTHER" id="PTHR12914">
    <property type="entry name" value="PARTNER OF SLD5"/>
    <property type="match status" value="1"/>
</dbReference>
<feature type="domain" description="GINS subunit" evidence="8">
    <location>
        <begin position="149"/>
        <end position="216"/>
    </location>
</feature>
<sequence>MADLASSIGGRQPTTEQNTNVVDGLQKPKMVSNSKTDHRTDRKTGRKTDHHRTDRTGDSTQPVASEQVATRCYGETAFKLVKEAIRSRDASVLTAYKDHLVRDILLETKHLHTQLEAFEATIQGLRPKHPLETTQNIHTAILPLETACAMHSLALARNKRCVLAYQRQRIDHIVAMLWESSGGASTASSLPPHVLQCMSVHESTFVAGYKALASDFRGHFLDIDLGVGLVPPRTLFTEIRVVRDCGEITTDEGVMILTPGAQLYVKRCDVEDFIMSGDVREIS</sequence>
<dbReference type="Pfam" id="PF05916">
    <property type="entry name" value="Sld5"/>
    <property type="match status" value="1"/>
</dbReference>
<dbReference type="PANTHER" id="PTHR12914:SF2">
    <property type="entry name" value="DNA REPLICATION COMPLEX GINS PROTEIN PSF1"/>
    <property type="match status" value="1"/>
</dbReference>
<evidence type="ECO:0000259" key="9">
    <source>
        <dbReference type="Pfam" id="PF24997"/>
    </source>
</evidence>
<feature type="domain" description="DNA replication complex GINS protein PSF1 C-terminal" evidence="9">
    <location>
        <begin position="236"/>
        <end position="281"/>
    </location>
</feature>
<dbReference type="Proteomes" id="UP001648503">
    <property type="component" value="Unassembled WGS sequence"/>
</dbReference>
<evidence type="ECO:0000256" key="6">
    <source>
        <dbReference type="RuleBase" id="RU368085"/>
    </source>
</evidence>
<evidence type="ECO:0000256" key="1">
    <source>
        <dbReference type="ARBA" id="ARBA00004123"/>
    </source>
</evidence>
<evidence type="ECO:0000256" key="4">
    <source>
        <dbReference type="ARBA" id="ARBA00022705"/>
    </source>
</evidence>
<dbReference type="InterPro" id="IPR036224">
    <property type="entry name" value="GINS_bundle-like_dom_sf"/>
</dbReference>
<keyword evidence="4 6" id="KW-0235">DNA replication</keyword>